<proteinExistence type="inferred from homology"/>
<dbReference type="SUPFAM" id="SSF46785">
    <property type="entry name" value="Winged helix' DNA-binding domain"/>
    <property type="match status" value="1"/>
</dbReference>
<dbReference type="CDD" id="cd00090">
    <property type="entry name" value="HTH_ARSR"/>
    <property type="match status" value="1"/>
</dbReference>
<dbReference type="Gene3D" id="1.10.10.10">
    <property type="entry name" value="Winged helix-like DNA-binding domain superfamily/Winged helix DNA-binding domain"/>
    <property type="match status" value="1"/>
</dbReference>
<reference evidence="3" key="1">
    <citation type="submission" date="2022-10" db="EMBL/GenBank/DDBJ databases">
        <title>The WGS of Solirubrobacter ginsenosidimutans DSM 21036.</title>
        <authorList>
            <person name="Jiang Z."/>
        </authorList>
    </citation>
    <scope>NUCLEOTIDE SEQUENCE</scope>
    <source>
        <strain evidence="3">DSM 21036</strain>
    </source>
</reference>
<evidence type="ECO:0000256" key="1">
    <source>
        <dbReference type="ARBA" id="ARBA00006479"/>
    </source>
</evidence>
<keyword evidence="4" id="KW-1185">Reference proteome</keyword>
<dbReference type="Pfam" id="PF12802">
    <property type="entry name" value="MarR_2"/>
    <property type="match status" value="1"/>
</dbReference>
<protein>
    <submittedName>
        <fullName evidence="3">ROK family transcriptional regulator</fullName>
    </submittedName>
</protein>
<sequence>MPTTKPTLELLRSLSDEHVLRALMAQRQATRAEIAAVTGLSKPTVSESVRRLDAAGAVVDTGARTTGRGRVGTYYALPGDTGRALVVGIAPEGIVAEAVDVYGEVVARAQAAVDRSPASGEVARALQRVAGGVGGPLRLAVVSAADPVDRRTGRLVALPDAPFLLGELDPPALLADVVEGPVTVDNDVNWAARAEHGRVARDFVYVYLGEGVGCAVVSDGEVRRGHAGVAGEIAHVLTAGPGGVAMPLTDVFAALGLRRAGSTAIDVSALLRDAERLAGALAQAVGGVLSAAVALADPAVVLLGGPWGRDPRILAAVAREFARSPRHVPVEAATVDDEPALTGARETALEHLRDAIVAAAPRQRPR</sequence>
<dbReference type="AlphaFoldDB" id="A0A9X3N1H2"/>
<gene>
    <name evidence="3" type="ORF">OM076_39910</name>
</gene>
<dbReference type="InterPro" id="IPR000600">
    <property type="entry name" value="ROK"/>
</dbReference>
<dbReference type="Pfam" id="PF00480">
    <property type="entry name" value="ROK"/>
    <property type="match status" value="1"/>
</dbReference>
<dbReference type="InterPro" id="IPR036390">
    <property type="entry name" value="WH_DNA-bd_sf"/>
</dbReference>
<accession>A0A9X3N1H2</accession>
<dbReference type="Proteomes" id="UP001149140">
    <property type="component" value="Unassembled WGS sequence"/>
</dbReference>
<dbReference type="PANTHER" id="PTHR18964">
    <property type="entry name" value="ROK (REPRESSOR, ORF, KINASE) FAMILY"/>
    <property type="match status" value="1"/>
</dbReference>
<dbReference type="InterPro" id="IPR036388">
    <property type="entry name" value="WH-like_DNA-bd_sf"/>
</dbReference>
<comment type="caution">
    <text evidence="3">The sequence shown here is derived from an EMBL/GenBank/DDBJ whole genome shotgun (WGS) entry which is preliminary data.</text>
</comment>
<dbReference type="CDD" id="cd23763">
    <property type="entry name" value="ASKHA_ATPase_ROK"/>
    <property type="match status" value="1"/>
</dbReference>
<dbReference type="InterPro" id="IPR011991">
    <property type="entry name" value="ArsR-like_HTH"/>
</dbReference>
<dbReference type="PANTHER" id="PTHR18964:SF149">
    <property type="entry name" value="BIFUNCTIONAL UDP-N-ACETYLGLUCOSAMINE 2-EPIMERASE_N-ACETYLMANNOSAMINE KINASE"/>
    <property type="match status" value="1"/>
</dbReference>
<organism evidence="3 4">
    <name type="scientific">Solirubrobacter ginsenosidimutans</name>
    <dbReference type="NCBI Taxonomy" id="490573"/>
    <lineage>
        <taxon>Bacteria</taxon>
        <taxon>Bacillati</taxon>
        <taxon>Actinomycetota</taxon>
        <taxon>Thermoleophilia</taxon>
        <taxon>Solirubrobacterales</taxon>
        <taxon>Solirubrobacteraceae</taxon>
        <taxon>Solirubrobacter</taxon>
    </lineage>
</organism>
<dbReference type="EMBL" id="JAPDOD010000067">
    <property type="protein sequence ID" value="MDA0166497.1"/>
    <property type="molecule type" value="Genomic_DNA"/>
</dbReference>
<dbReference type="RefSeq" id="WP_270045755.1">
    <property type="nucleotide sequence ID" value="NZ_JAPDOD010000067.1"/>
</dbReference>
<feature type="domain" description="HTH marR-type" evidence="2">
    <location>
        <begin position="19"/>
        <end position="68"/>
    </location>
</feature>
<name>A0A9X3N1H2_9ACTN</name>
<dbReference type="Gene3D" id="3.30.420.40">
    <property type="match status" value="2"/>
</dbReference>
<dbReference type="InterPro" id="IPR000835">
    <property type="entry name" value="HTH_MarR-typ"/>
</dbReference>
<dbReference type="SUPFAM" id="SSF53067">
    <property type="entry name" value="Actin-like ATPase domain"/>
    <property type="match status" value="1"/>
</dbReference>
<comment type="similarity">
    <text evidence="1">Belongs to the ROK (NagC/XylR) family.</text>
</comment>
<evidence type="ECO:0000313" key="4">
    <source>
        <dbReference type="Proteomes" id="UP001149140"/>
    </source>
</evidence>
<dbReference type="GO" id="GO:0003700">
    <property type="term" value="F:DNA-binding transcription factor activity"/>
    <property type="evidence" value="ECO:0007669"/>
    <property type="project" value="InterPro"/>
</dbReference>
<dbReference type="InterPro" id="IPR043129">
    <property type="entry name" value="ATPase_NBD"/>
</dbReference>
<evidence type="ECO:0000313" key="3">
    <source>
        <dbReference type="EMBL" id="MDA0166497.1"/>
    </source>
</evidence>
<evidence type="ECO:0000259" key="2">
    <source>
        <dbReference type="Pfam" id="PF12802"/>
    </source>
</evidence>